<reference evidence="4" key="1">
    <citation type="journal article" date="2014" name="Genome Announc.">
        <title>Genome sequence and annotation of Acremonium chrysogenum, producer of the beta-lactam antibiotic cephalosporin C.</title>
        <authorList>
            <person name="Terfehr D."/>
            <person name="Dahlmann T.A."/>
            <person name="Specht T."/>
            <person name="Zadra I."/>
            <person name="Kuernsteiner H."/>
            <person name="Kueck U."/>
        </authorList>
    </citation>
    <scope>NUCLEOTIDE SEQUENCE [LARGE SCALE GENOMIC DNA]</scope>
    <source>
        <strain evidence="4">ATCC 11550 / CBS 779.69 / DSM 880 / IAM 14645 / JCM 23072 / IMI 49137</strain>
    </source>
</reference>
<feature type="domain" description="SMP" evidence="2">
    <location>
        <begin position="66"/>
        <end position="116"/>
    </location>
</feature>
<dbReference type="Proteomes" id="UP000029964">
    <property type="component" value="Unassembled WGS sequence"/>
</dbReference>
<dbReference type="STRING" id="857340.A0A086ST95"/>
<dbReference type="Pfam" id="PF04927">
    <property type="entry name" value="SMP"/>
    <property type="match status" value="1"/>
</dbReference>
<protein>
    <recommendedName>
        <fullName evidence="2">SMP domain-containing protein</fullName>
    </recommendedName>
</protein>
<evidence type="ECO:0000313" key="3">
    <source>
        <dbReference type="EMBL" id="KFH40327.1"/>
    </source>
</evidence>
<evidence type="ECO:0000259" key="2">
    <source>
        <dbReference type="Pfam" id="PF04927"/>
    </source>
</evidence>
<feature type="compositionally biased region" description="Basic and acidic residues" evidence="1">
    <location>
        <begin position="70"/>
        <end position="91"/>
    </location>
</feature>
<dbReference type="HOGENOM" id="CLU_142972_0_0_1"/>
<proteinExistence type="predicted"/>
<evidence type="ECO:0000256" key="1">
    <source>
        <dbReference type="SAM" id="MobiDB-lite"/>
    </source>
</evidence>
<sequence length="118" mass="12576">MAGMDTEIPRRDEMEERAAHGHPVSQAEASHIASEESDLTGRAPIKGGVAATAQSVHDRQQNYVETAGDVARKPAEEITKEDAAKVQKAEARAMGGQPGKGSISANIQSVADRNEQRE</sequence>
<feature type="region of interest" description="Disordered" evidence="1">
    <location>
        <begin position="1"/>
        <end position="118"/>
    </location>
</feature>
<evidence type="ECO:0000313" key="4">
    <source>
        <dbReference type="Proteomes" id="UP000029964"/>
    </source>
</evidence>
<feature type="compositionally biased region" description="Basic and acidic residues" evidence="1">
    <location>
        <begin position="7"/>
        <end position="19"/>
    </location>
</feature>
<organism evidence="3 4">
    <name type="scientific">Hapsidospora chrysogenum (strain ATCC 11550 / CBS 779.69 / DSM 880 / IAM 14645 / JCM 23072 / IMI 49137)</name>
    <name type="common">Acremonium chrysogenum</name>
    <dbReference type="NCBI Taxonomy" id="857340"/>
    <lineage>
        <taxon>Eukaryota</taxon>
        <taxon>Fungi</taxon>
        <taxon>Dikarya</taxon>
        <taxon>Ascomycota</taxon>
        <taxon>Pezizomycotina</taxon>
        <taxon>Sordariomycetes</taxon>
        <taxon>Hypocreomycetidae</taxon>
        <taxon>Hypocreales</taxon>
        <taxon>Bionectriaceae</taxon>
        <taxon>Hapsidospora</taxon>
    </lineage>
</organism>
<dbReference type="InterPro" id="IPR007011">
    <property type="entry name" value="LEA_SMP_dom"/>
</dbReference>
<gene>
    <name evidence="3" type="ORF">ACRE_090100</name>
</gene>
<dbReference type="EMBL" id="JPKY01000231">
    <property type="protein sequence ID" value="KFH40327.1"/>
    <property type="molecule type" value="Genomic_DNA"/>
</dbReference>
<dbReference type="AlphaFoldDB" id="A0A086ST95"/>
<name>A0A086ST95_HAPC1</name>
<dbReference type="OrthoDB" id="2799468at2759"/>
<comment type="caution">
    <text evidence="3">The sequence shown here is derived from an EMBL/GenBank/DDBJ whole genome shotgun (WGS) entry which is preliminary data.</text>
</comment>
<accession>A0A086ST95</accession>
<keyword evidence="4" id="KW-1185">Reference proteome</keyword>